<dbReference type="PANTHER" id="PTHR10773:SF19">
    <property type="match status" value="1"/>
</dbReference>
<protein>
    <submittedName>
        <fullName evidence="3">Undifferentiated embryonic cell transcription factor 1</fullName>
    </submittedName>
</protein>
<feature type="compositionally biased region" description="Acidic residues" evidence="1">
    <location>
        <begin position="1051"/>
        <end position="1063"/>
    </location>
</feature>
<feature type="region of interest" description="Disordered" evidence="1">
    <location>
        <begin position="429"/>
        <end position="490"/>
    </location>
</feature>
<reference evidence="3" key="2">
    <citation type="journal article" date="2023" name="BMC Genomics">
        <title>Pest status, molecular evolution, and epigenetic factors derived from the genome assembly of Frankliniella fusca, a thysanopteran phytovirus vector.</title>
        <authorList>
            <person name="Catto M.A."/>
            <person name="Labadie P.E."/>
            <person name="Jacobson A.L."/>
            <person name="Kennedy G.G."/>
            <person name="Srinivasan R."/>
            <person name="Hunt B.G."/>
        </authorList>
    </citation>
    <scope>NUCLEOTIDE SEQUENCE</scope>
    <source>
        <strain evidence="3">PL_HMW_Pooled</strain>
    </source>
</reference>
<dbReference type="InterPro" id="IPR057191">
    <property type="entry name" value="DUF7869"/>
</dbReference>
<evidence type="ECO:0000259" key="2">
    <source>
        <dbReference type="Pfam" id="PF25273"/>
    </source>
</evidence>
<gene>
    <name evidence="3" type="ORF">KUF71_021185</name>
</gene>
<feature type="compositionally biased region" description="Polar residues" evidence="1">
    <location>
        <begin position="253"/>
        <end position="272"/>
    </location>
</feature>
<feature type="region of interest" description="Disordered" evidence="1">
    <location>
        <begin position="13"/>
        <end position="38"/>
    </location>
</feature>
<evidence type="ECO:0000256" key="1">
    <source>
        <dbReference type="SAM" id="MobiDB-lite"/>
    </source>
</evidence>
<feature type="compositionally biased region" description="Acidic residues" evidence="1">
    <location>
        <begin position="1073"/>
        <end position="1084"/>
    </location>
</feature>
<feature type="domain" description="DUF7869" evidence="2">
    <location>
        <begin position="803"/>
        <end position="929"/>
    </location>
</feature>
<feature type="compositionally biased region" description="Polar residues" evidence="1">
    <location>
        <begin position="26"/>
        <end position="37"/>
    </location>
</feature>
<feature type="compositionally biased region" description="Basic and acidic residues" evidence="1">
    <location>
        <begin position="435"/>
        <end position="461"/>
    </location>
</feature>
<organism evidence="3 4">
    <name type="scientific">Frankliniella fusca</name>
    <dbReference type="NCBI Taxonomy" id="407009"/>
    <lineage>
        <taxon>Eukaryota</taxon>
        <taxon>Metazoa</taxon>
        <taxon>Ecdysozoa</taxon>
        <taxon>Arthropoda</taxon>
        <taxon>Hexapoda</taxon>
        <taxon>Insecta</taxon>
        <taxon>Pterygota</taxon>
        <taxon>Neoptera</taxon>
        <taxon>Paraneoptera</taxon>
        <taxon>Thysanoptera</taxon>
        <taxon>Terebrantia</taxon>
        <taxon>Thripoidea</taxon>
        <taxon>Thripidae</taxon>
        <taxon>Frankliniella</taxon>
    </lineage>
</organism>
<reference evidence="3" key="1">
    <citation type="submission" date="2021-07" db="EMBL/GenBank/DDBJ databases">
        <authorList>
            <person name="Catto M.A."/>
            <person name="Jacobson A."/>
            <person name="Kennedy G."/>
            <person name="Labadie P."/>
            <person name="Hunt B.G."/>
            <person name="Srinivasan R."/>
        </authorList>
    </citation>
    <scope>NUCLEOTIDE SEQUENCE</scope>
    <source>
        <strain evidence="3">PL_HMW_Pooled</strain>
        <tissue evidence="3">Head</tissue>
    </source>
</reference>
<keyword evidence="4" id="KW-1185">Reference proteome</keyword>
<feature type="region of interest" description="Disordered" evidence="1">
    <location>
        <begin position="164"/>
        <end position="187"/>
    </location>
</feature>
<sequence>MCAARSKWLAGLKEKCSKDKNKSNEESTIPPANNVSGNDKVEKWLEKIQPDSPCPTISEAGFQDFDSNTLIEVTAVSPRNNGSNRNGNSMVSPVKLGVNVDVTRSPPSKMLKACTLKVHKHKTITSHTLSPKRKQVSNKENAPKSVAAKRKLIYAHVTLSNGQRSEIVTPRSPSARSPPKKMLAVDSISESITGSSVATDRFKKKLFEDTALQLEQQPNRKYVEFPSVHDNSIDSGVGSTASDALLTSSAMSINSETPTPSSRLSASNTGACSTPKPLPRKRLTSVNDRPTPTPRSSTANRSDDAIFDTPSPVPRQTFSTPTPLPRQKSFTPTPPPRQKSVMIVNQSDSVTENQSVTLLQPSQGAEDEELGVVDLNDPITLQSLKDLDGFLNECEKDNNVEMETGVLNDENVNNERDDMRFVVYEDEANNSSDQENEHDIQSHAEQEANQRDIQVNEEHETVVQNLQEKPKLTRKRAKNPSKQAKAKAALDKGLEHVNVGGKKISGRVMKEPCNQCRFKCSQKVSENERRSIFSGFWGLADHTRQLDYIKDHILITDPTVHLTEDRQRQNTIKYFFVVDGKITYVCKNMFLNTFCISESWVRTVLKKLKSQELGHTIPQDMRGRHNKIPPAVLKRNEENVIEHINLFKPVPSHFCRAKSTRVYLDNCLNIKKMWRLYKEWMAKEKAGEQIKSEKFYRRIFNTKFNIGFHQPKKDLCDFCTVYSLSSNAQKAAMEAKYDLHLQHKANAKRARKEDEKYALENKTTVCYAIFDLQKVLSVPKLDTGMVYYKRKLSMYNFTIYNVIEHKGYCYTWNESEAFRGANEIATCVLQFISMMASHNIKEFIFWSDNCGGQNKNKFLFSMYSYASAKFKIKITHRYMERGHTINEADSMHATIERASKGSQIYDPDDWIKIIKEAKVEGHKYEVSSIGKSVKNFHILADTHQNWKQKNAKWKSVREFLVDSSDPNQIKLKHDLSVNSDETVFRVSKVGRPFNLANYSFQKAFERPIALPTKKLKDLASLCNELVIPSAKQAFYKNLLNFPVLTNPLLNEPEDQEENSETEDENAHAQDFTWSEDSDESDFEEEARRLRRSKRNQIEESDEDVDGDLIDSD</sequence>
<comment type="caution">
    <text evidence="3">The sequence shown here is derived from an EMBL/GenBank/DDBJ whole genome shotgun (WGS) entry which is preliminary data.</text>
</comment>
<feature type="compositionally biased region" description="Acidic residues" evidence="1">
    <location>
        <begin position="1098"/>
        <end position="1112"/>
    </location>
</feature>
<name>A0AAE1GYB1_9NEOP</name>
<dbReference type="AlphaFoldDB" id="A0AAE1GYB1"/>
<dbReference type="Pfam" id="PF25273">
    <property type="entry name" value="DUF7869"/>
    <property type="match status" value="1"/>
</dbReference>
<accession>A0AAE1GYB1</accession>
<dbReference type="Proteomes" id="UP001219518">
    <property type="component" value="Unassembled WGS sequence"/>
</dbReference>
<dbReference type="EMBL" id="JAHWGI010000268">
    <property type="protein sequence ID" value="KAK3911457.1"/>
    <property type="molecule type" value="Genomic_DNA"/>
</dbReference>
<evidence type="ECO:0000313" key="4">
    <source>
        <dbReference type="Proteomes" id="UP001219518"/>
    </source>
</evidence>
<feature type="compositionally biased region" description="Basic and acidic residues" evidence="1">
    <location>
        <begin position="13"/>
        <end position="25"/>
    </location>
</feature>
<feature type="compositionally biased region" description="Polar residues" evidence="1">
    <location>
        <begin position="284"/>
        <end position="300"/>
    </location>
</feature>
<dbReference type="PANTHER" id="PTHR10773">
    <property type="entry name" value="DNA-DIRECTED RNA POLYMERASES I, II, AND III SUBUNIT RPABC2"/>
    <property type="match status" value="1"/>
</dbReference>
<feature type="region of interest" description="Disordered" evidence="1">
    <location>
        <begin position="1049"/>
        <end position="1112"/>
    </location>
</feature>
<feature type="region of interest" description="Disordered" evidence="1">
    <location>
        <begin position="252"/>
        <end position="339"/>
    </location>
</feature>
<evidence type="ECO:0000313" key="3">
    <source>
        <dbReference type="EMBL" id="KAK3911457.1"/>
    </source>
</evidence>
<proteinExistence type="predicted"/>